<keyword evidence="2" id="KW-1185">Reference proteome</keyword>
<gene>
    <name evidence="1" type="ORF">B0T19DRAFT_462998</name>
</gene>
<protein>
    <submittedName>
        <fullName evidence="1">Uncharacterized protein</fullName>
    </submittedName>
</protein>
<dbReference type="AlphaFoldDB" id="A0AAE0IER7"/>
<reference evidence="1" key="2">
    <citation type="submission" date="2023-06" db="EMBL/GenBank/DDBJ databases">
        <authorList>
            <consortium name="Lawrence Berkeley National Laboratory"/>
            <person name="Haridas S."/>
            <person name="Hensen N."/>
            <person name="Bonometti L."/>
            <person name="Westerberg I."/>
            <person name="Brannstrom I.O."/>
            <person name="Guillou S."/>
            <person name="Cros-Aarteil S."/>
            <person name="Calhoun S."/>
            <person name="Kuo A."/>
            <person name="Mondo S."/>
            <person name="Pangilinan J."/>
            <person name="Riley R."/>
            <person name="Labutti K."/>
            <person name="Andreopoulos B."/>
            <person name="Lipzen A."/>
            <person name="Chen C."/>
            <person name="Yanf M."/>
            <person name="Daum C."/>
            <person name="Ng V."/>
            <person name="Clum A."/>
            <person name="Steindorff A."/>
            <person name="Ohm R."/>
            <person name="Martin F."/>
            <person name="Silar P."/>
            <person name="Natvig D."/>
            <person name="Lalanne C."/>
            <person name="Gautier V."/>
            <person name="Ament-Velasquez S.L."/>
            <person name="Kruys A."/>
            <person name="Hutchinson M.I."/>
            <person name="Powell A.J."/>
            <person name="Barry K."/>
            <person name="Miller A.N."/>
            <person name="Grigoriev I.V."/>
            <person name="Debuchy R."/>
            <person name="Gladieux P."/>
            <person name="Thoren M.H."/>
            <person name="Johannesson H."/>
        </authorList>
    </citation>
    <scope>NUCLEOTIDE SEQUENCE</scope>
    <source>
        <strain evidence="1">SMH4131-1</strain>
    </source>
</reference>
<evidence type="ECO:0000313" key="2">
    <source>
        <dbReference type="Proteomes" id="UP001286456"/>
    </source>
</evidence>
<dbReference type="Proteomes" id="UP001286456">
    <property type="component" value="Unassembled WGS sequence"/>
</dbReference>
<comment type="caution">
    <text evidence="1">The sequence shown here is derived from an EMBL/GenBank/DDBJ whole genome shotgun (WGS) entry which is preliminary data.</text>
</comment>
<reference evidence="1" key="1">
    <citation type="journal article" date="2023" name="Mol. Phylogenet. Evol.">
        <title>Genome-scale phylogeny and comparative genomics of the fungal order Sordariales.</title>
        <authorList>
            <person name="Hensen N."/>
            <person name="Bonometti L."/>
            <person name="Westerberg I."/>
            <person name="Brannstrom I.O."/>
            <person name="Guillou S."/>
            <person name="Cros-Aarteil S."/>
            <person name="Calhoun S."/>
            <person name="Haridas S."/>
            <person name="Kuo A."/>
            <person name="Mondo S."/>
            <person name="Pangilinan J."/>
            <person name="Riley R."/>
            <person name="LaButti K."/>
            <person name="Andreopoulos B."/>
            <person name="Lipzen A."/>
            <person name="Chen C."/>
            <person name="Yan M."/>
            <person name="Daum C."/>
            <person name="Ng V."/>
            <person name="Clum A."/>
            <person name="Steindorff A."/>
            <person name="Ohm R.A."/>
            <person name="Martin F."/>
            <person name="Silar P."/>
            <person name="Natvig D.O."/>
            <person name="Lalanne C."/>
            <person name="Gautier V."/>
            <person name="Ament-Velasquez S.L."/>
            <person name="Kruys A."/>
            <person name="Hutchinson M.I."/>
            <person name="Powell A.J."/>
            <person name="Barry K."/>
            <person name="Miller A.N."/>
            <person name="Grigoriev I.V."/>
            <person name="Debuchy R."/>
            <person name="Gladieux P."/>
            <person name="Hiltunen Thoren M."/>
            <person name="Johannesson H."/>
        </authorList>
    </citation>
    <scope>NUCLEOTIDE SEQUENCE</scope>
    <source>
        <strain evidence="1">SMH4131-1</strain>
    </source>
</reference>
<accession>A0AAE0IER7</accession>
<evidence type="ECO:0000313" key="1">
    <source>
        <dbReference type="EMBL" id="KAK3323397.1"/>
    </source>
</evidence>
<organism evidence="1 2">
    <name type="scientific">Cercophora scortea</name>
    <dbReference type="NCBI Taxonomy" id="314031"/>
    <lineage>
        <taxon>Eukaryota</taxon>
        <taxon>Fungi</taxon>
        <taxon>Dikarya</taxon>
        <taxon>Ascomycota</taxon>
        <taxon>Pezizomycotina</taxon>
        <taxon>Sordariomycetes</taxon>
        <taxon>Sordariomycetidae</taxon>
        <taxon>Sordariales</taxon>
        <taxon>Lasiosphaeriaceae</taxon>
        <taxon>Cercophora</taxon>
    </lineage>
</organism>
<name>A0AAE0IER7_9PEZI</name>
<dbReference type="EMBL" id="JAUEPO010000004">
    <property type="protein sequence ID" value="KAK3323397.1"/>
    <property type="molecule type" value="Genomic_DNA"/>
</dbReference>
<sequence>MAWQSIALTKAADRGFSTGQKRCCMFTCFIWDKMNGYGTKVEKAVAVLQSAECRSPERTRREGKDVLARLRSQLISSSSILPQHILLGGIDNSMQVPAGRPSCGDPYGREGPTHPIKGQIRLQWYGRQKNMQRRCLRRRWSRQLHDQIPDLSSSPYTDASYLVFNDTRPTLCRLGITVVLLVMVVKVDAGYLGSLAHLHLPR</sequence>
<proteinExistence type="predicted"/>